<reference evidence="1" key="1">
    <citation type="submission" date="2018-05" db="EMBL/GenBank/DDBJ databases">
        <authorList>
            <person name="Lanie J.A."/>
            <person name="Ng W.-L."/>
            <person name="Kazmierczak K.M."/>
            <person name="Andrzejewski T.M."/>
            <person name="Davidsen T.M."/>
            <person name="Wayne K.J."/>
            <person name="Tettelin H."/>
            <person name="Glass J.I."/>
            <person name="Rusch D."/>
            <person name="Podicherti R."/>
            <person name="Tsui H.-C.T."/>
            <person name="Winkler M.E."/>
        </authorList>
    </citation>
    <scope>NUCLEOTIDE SEQUENCE</scope>
</reference>
<dbReference type="AlphaFoldDB" id="A0A382XC39"/>
<protein>
    <recommendedName>
        <fullName evidence="2">Pyridoxamine 5'-phosphate oxidase putative domain-containing protein</fullName>
    </recommendedName>
</protein>
<name>A0A382XC39_9ZZZZ</name>
<dbReference type="SUPFAM" id="SSF50475">
    <property type="entry name" value="FMN-binding split barrel"/>
    <property type="match status" value="1"/>
</dbReference>
<evidence type="ECO:0008006" key="2">
    <source>
        <dbReference type="Google" id="ProtNLM"/>
    </source>
</evidence>
<evidence type="ECO:0000313" key="1">
    <source>
        <dbReference type="EMBL" id="SVD68165.1"/>
    </source>
</evidence>
<dbReference type="InterPro" id="IPR012349">
    <property type="entry name" value="Split_barrel_FMN-bd"/>
</dbReference>
<dbReference type="EMBL" id="UINC01166294">
    <property type="protein sequence ID" value="SVD68165.1"/>
    <property type="molecule type" value="Genomic_DNA"/>
</dbReference>
<organism evidence="1">
    <name type="scientific">marine metagenome</name>
    <dbReference type="NCBI Taxonomy" id="408172"/>
    <lineage>
        <taxon>unclassified sequences</taxon>
        <taxon>metagenomes</taxon>
        <taxon>ecological metagenomes</taxon>
    </lineage>
</organism>
<dbReference type="Gene3D" id="2.30.110.10">
    <property type="entry name" value="Electron Transport, Fmn-binding Protein, Chain A"/>
    <property type="match status" value="1"/>
</dbReference>
<proteinExistence type="predicted"/>
<sequence>MTEDNYEDLTECALSDELEAQLVNTNRECVFMWTNKQGEAFGVVMAYLPKDGKIWMTAAERRARISAIRRFPRASVCINSTGTSMGGGKTVTYKGNCIVHDDRETKDWFYPEFAAFLRPDEDQARIFRDFLDSPARVVIEFTPDYKLSYDGDLMWARSPELIRSKEDRAARTSEPKNS</sequence>
<gene>
    <name evidence="1" type="ORF">METZ01_LOCUS421019</name>
</gene>
<accession>A0A382XC39</accession>